<keyword evidence="4 6" id="KW-0472">Membrane</keyword>
<comment type="similarity">
    <text evidence="5">Belongs to the G-protein coupled receptor 1 family.</text>
</comment>
<evidence type="ECO:0000256" key="4">
    <source>
        <dbReference type="ARBA" id="ARBA00023136"/>
    </source>
</evidence>
<dbReference type="Gene3D" id="1.20.1070.10">
    <property type="entry name" value="Rhodopsin 7-helix transmembrane proteins"/>
    <property type="match status" value="1"/>
</dbReference>
<dbReference type="Pfam" id="PF00001">
    <property type="entry name" value="7tm_1"/>
    <property type="match status" value="1"/>
</dbReference>
<dbReference type="RefSeq" id="XP_031574595.1">
    <property type="nucleotide sequence ID" value="XM_031718735.1"/>
</dbReference>
<protein>
    <submittedName>
        <fullName evidence="9 10">Histamine H2 receptor-like</fullName>
    </submittedName>
</protein>
<feature type="domain" description="G-protein coupled receptors family 1 profile" evidence="7">
    <location>
        <begin position="36"/>
        <end position="288"/>
    </location>
</feature>
<evidence type="ECO:0000256" key="3">
    <source>
        <dbReference type="ARBA" id="ARBA00022989"/>
    </source>
</evidence>
<evidence type="ECO:0000256" key="6">
    <source>
        <dbReference type="SAM" id="Phobius"/>
    </source>
</evidence>
<feature type="transmembrane region" description="Helical" evidence="6">
    <location>
        <begin position="24"/>
        <end position="45"/>
    </location>
</feature>
<dbReference type="CDD" id="cd00637">
    <property type="entry name" value="7tm_classA_rhodopsin-like"/>
    <property type="match status" value="1"/>
</dbReference>
<feature type="transmembrane region" description="Helical" evidence="6">
    <location>
        <begin position="57"/>
        <end position="82"/>
    </location>
</feature>
<keyword evidence="5" id="KW-0675">Receptor</keyword>
<proteinExistence type="inferred from homology"/>
<organism evidence="8 9">
    <name type="scientific">Actinia tenebrosa</name>
    <name type="common">Australian red waratah sea anemone</name>
    <dbReference type="NCBI Taxonomy" id="6105"/>
    <lineage>
        <taxon>Eukaryota</taxon>
        <taxon>Metazoa</taxon>
        <taxon>Cnidaria</taxon>
        <taxon>Anthozoa</taxon>
        <taxon>Hexacorallia</taxon>
        <taxon>Actiniaria</taxon>
        <taxon>Actiniidae</taxon>
        <taxon>Actinia</taxon>
    </lineage>
</organism>
<dbReference type="KEGG" id="aten:116308339"/>
<keyword evidence="8" id="KW-1185">Reference proteome</keyword>
<feature type="transmembrane region" description="Helical" evidence="6">
    <location>
        <begin position="186"/>
        <end position="211"/>
    </location>
</feature>
<evidence type="ECO:0000256" key="5">
    <source>
        <dbReference type="RuleBase" id="RU000688"/>
    </source>
</evidence>
<evidence type="ECO:0000256" key="2">
    <source>
        <dbReference type="ARBA" id="ARBA00022692"/>
    </source>
</evidence>
<dbReference type="OrthoDB" id="5954629at2759"/>
<gene>
    <name evidence="9 10" type="primary">LOC116308339</name>
</gene>
<dbReference type="SUPFAM" id="SSF81321">
    <property type="entry name" value="Family A G protein-coupled receptor-like"/>
    <property type="match status" value="1"/>
</dbReference>
<dbReference type="GO" id="GO:0004930">
    <property type="term" value="F:G protein-coupled receptor activity"/>
    <property type="evidence" value="ECO:0007669"/>
    <property type="project" value="UniProtKB-KW"/>
</dbReference>
<name>A0A6P8JDQ1_ACTTE</name>
<evidence type="ECO:0000259" key="7">
    <source>
        <dbReference type="PROSITE" id="PS50262"/>
    </source>
</evidence>
<feature type="transmembrane region" description="Helical" evidence="6">
    <location>
        <begin position="232"/>
        <end position="251"/>
    </location>
</feature>
<keyword evidence="5" id="KW-0297">G-protein coupled receptor</keyword>
<comment type="subcellular location">
    <subcellularLocation>
        <location evidence="1">Membrane</location>
    </subcellularLocation>
</comment>
<dbReference type="RefSeq" id="XP_031574596.1">
    <property type="nucleotide sequence ID" value="XM_031718736.1"/>
</dbReference>
<evidence type="ECO:0000313" key="10">
    <source>
        <dbReference type="RefSeq" id="XP_031574596.1"/>
    </source>
</evidence>
<evidence type="ECO:0000313" key="9">
    <source>
        <dbReference type="RefSeq" id="XP_031574595.1"/>
    </source>
</evidence>
<evidence type="ECO:0000256" key="1">
    <source>
        <dbReference type="ARBA" id="ARBA00004370"/>
    </source>
</evidence>
<dbReference type="PRINTS" id="PR00237">
    <property type="entry name" value="GPCRRHODOPSN"/>
</dbReference>
<dbReference type="InterPro" id="IPR000276">
    <property type="entry name" value="GPCR_Rhodpsn"/>
</dbReference>
<feature type="transmembrane region" description="Helical" evidence="6">
    <location>
        <begin position="102"/>
        <end position="123"/>
    </location>
</feature>
<feature type="transmembrane region" description="Helical" evidence="6">
    <location>
        <begin position="144"/>
        <end position="166"/>
    </location>
</feature>
<dbReference type="GO" id="GO:0016020">
    <property type="term" value="C:membrane"/>
    <property type="evidence" value="ECO:0007669"/>
    <property type="project" value="UniProtKB-SubCell"/>
</dbReference>
<dbReference type="InterPro" id="IPR017452">
    <property type="entry name" value="GPCR_Rhodpsn_7TM"/>
</dbReference>
<dbReference type="GeneID" id="116308339"/>
<dbReference type="PROSITE" id="PS00237">
    <property type="entry name" value="G_PROTEIN_RECEP_F1_1"/>
    <property type="match status" value="1"/>
</dbReference>
<dbReference type="PANTHER" id="PTHR45698">
    <property type="entry name" value="TRACE AMINE-ASSOCIATED RECEPTOR 19N-RELATED"/>
    <property type="match status" value="1"/>
</dbReference>
<evidence type="ECO:0000313" key="8">
    <source>
        <dbReference type="Proteomes" id="UP000515163"/>
    </source>
</evidence>
<dbReference type="AlphaFoldDB" id="A0A6P8JDQ1"/>
<keyword evidence="2 5" id="KW-0812">Transmembrane</keyword>
<keyword evidence="3 6" id="KW-1133">Transmembrane helix</keyword>
<dbReference type="PROSITE" id="PS50262">
    <property type="entry name" value="G_PROTEIN_RECEP_F1_2"/>
    <property type="match status" value="1"/>
</dbReference>
<reference evidence="9 10" key="1">
    <citation type="submission" date="2025-04" db="UniProtKB">
        <authorList>
            <consortium name="RefSeq"/>
        </authorList>
    </citation>
    <scope>IDENTIFICATION</scope>
    <source>
        <tissue evidence="9 10">Tentacle</tissue>
    </source>
</reference>
<sequence length="355" mass="40661">MVNSTNNSTTNSDVVKEGGPTMRALFGVVAGLSLVGNLLLCIVILRRRTMLTKTYNILIFNLAIADMLTGVFLFMTPGYVIAQESFPLLHGNSGDIFCRIVFSTYFLFCFGKASNATVMCLAIDRWYSVIKPIRYKIAFGKRRLLGYIALIWISSAFTEAIGLSITKLENGRCKWVDPPYDYNAERVFLLVHVMVTFYIPSIVTWVSFAQIWYNLSHTTINNQNHDIRAKKLLVRMCALAAFFLTLCWFPTETFFVLKKFNVLILPDIWYWVFNLLGMFNSCINPWVYCLSNKQYRREFQRIVPIVLSWNEQRGSWRPTHPTNFRQKVGAWDSTMGVQNMGIEANDSSKNAASVN</sequence>
<accession>A0A6P8JDQ1</accession>
<keyword evidence="5" id="KW-0807">Transducer</keyword>
<feature type="transmembrane region" description="Helical" evidence="6">
    <location>
        <begin position="271"/>
        <end position="291"/>
    </location>
</feature>
<dbReference type="Proteomes" id="UP000515163">
    <property type="component" value="Unplaced"/>
</dbReference>
<dbReference type="PANTHER" id="PTHR45698:SF1">
    <property type="entry name" value="TRACE AMINE-ASSOCIATED RECEPTOR 13C-LIKE"/>
    <property type="match status" value="1"/>
</dbReference>